<keyword evidence="2" id="KW-1185">Reference proteome</keyword>
<dbReference type="Proteomes" id="UP000594638">
    <property type="component" value="Unassembled WGS sequence"/>
</dbReference>
<evidence type="ECO:0000313" key="1">
    <source>
        <dbReference type="EMBL" id="CAA2993004.1"/>
    </source>
</evidence>
<evidence type="ECO:0000313" key="2">
    <source>
        <dbReference type="Proteomes" id="UP000594638"/>
    </source>
</evidence>
<dbReference type="AlphaFoldDB" id="A0A8S0SMP5"/>
<dbReference type="InterPro" id="IPR016903">
    <property type="entry name" value="Nucleolar_cplx-assoc_3"/>
</dbReference>
<dbReference type="GO" id="GO:0005730">
    <property type="term" value="C:nucleolus"/>
    <property type="evidence" value="ECO:0007669"/>
    <property type="project" value="TreeGrafter"/>
</dbReference>
<dbReference type="GO" id="GO:0003682">
    <property type="term" value="F:chromatin binding"/>
    <property type="evidence" value="ECO:0007669"/>
    <property type="project" value="TreeGrafter"/>
</dbReference>
<dbReference type="PANTHER" id="PTHR14428">
    <property type="entry name" value="NUCLEOLAR COMPLEX PROTEIN 3"/>
    <property type="match status" value="1"/>
</dbReference>
<dbReference type="Gramene" id="OE9A072906T1">
    <property type="protein sequence ID" value="OE9A072906C1"/>
    <property type="gene ID" value="OE9A072906"/>
</dbReference>
<reference evidence="1 2" key="1">
    <citation type="submission" date="2019-12" db="EMBL/GenBank/DDBJ databases">
        <authorList>
            <person name="Alioto T."/>
            <person name="Alioto T."/>
            <person name="Gomez Garrido J."/>
        </authorList>
    </citation>
    <scope>NUCLEOTIDE SEQUENCE [LARGE SCALE GENOMIC DNA]</scope>
</reference>
<organism evidence="1 2">
    <name type="scientific">Olea europaea subsp. europaea</name>
    <dbReference type="NCBI Taxonomy" id="158383"/>
    <lineage>
        <taxon>Eukaryota</taxon>
        <taxon>Viridiplantae</taxon>
        <taxon>Streptophyta</taxon>
        <taxon>Embryophyta</taxon>
        <taxon>Tracheophyta</taxon>
        <taxon>Spermatophyta</taxon>
        <taxon>Magnoliopsida</taxon>
        <taxon>eudicotyledons</taxon>
        <taxon>Gunneridae</taxon>
        <taxon>Pentapetalae</taxon>
        <taxon>asterids</taxon>
        <taxon>lamiids</taxon>
        <taxon>Lamiales</taxon>
        <taxon>Oleaceae</taxon>
        <taxon>Oleeae</taxon>
        <taxon>Olea</taxon>
    </lineage>
</organism>
<dbReference type="OrthoDB" id="1734018at2759"/>
<name>A0A8S0SMP5_OLEEU</name>
<dbReference type="GO" id="GO:0006270">
    <property type="term" value="P:DNA replication initiation"/>
    <property type="evidence" value="ECO:0007669"/>
    <property type="project" value="TreeGrafter"/>
</dbReference>
<proteinExistence type="predicted"/>
<dbReference type="EMBL" id="CACTIH010005444">
    <property type="protein sequence ID" value="CAA2993004.1"/>
    <property type="molecule type" value="Genomic_DNA"/>
</dbReference>
<comment type="caution">
    <text evidence="1">The sequence shown here is derived from an EMBL/GenBank/DDBJ whole genome shotgun (WGS) entry which is preliminary data.</text>
</comment>
<gene>
    <name evidence="1" type="ORF">OLEA9_A072906</name>
</gene>
<protein>
    <submittedName>
        <fullName evidence="1">Uncharacterized protein</fullName>
    </submittedName>
</protein>
<accession>A0A8S0SMP5</accession>
<sequence>MGKNKQNLILPPELPPEALEEDIEVSDEALQFINENMDYAGFVSNLDALTLIQPPTDVKEDALESLYEKRLRENKKKKPNKEIEENAIEIDPVDALPVKTLDGKLYYRTVPRRLRSVVNLTKAEKRAKLKKLRKESKKQAKEEVQQSSQAKVLDEVKNDITAEEANESKKYKLAELGIALLADPESNIKSLREMLEISKEGNGEIFAGFFQRHHSRVIMLIWKNLLSFNDISSFLSSCLSGPTTELRSGWLRWWVLEEMVIRRWVLGTIELGNGELGRLWSNDA</sequence>
<dbReference type="PANTHER" id="PTHR14428:SF5">
    <property type="entry name" value="NUCLEOLAR COMPLEX PROTEIN 3 HOMOLOG"/>
    <property type="match status" value="1"/>
</dbReference>